<reference evidence="2 3" key="1">
    <citation type="submission" date="2020-04" db="EMBL/GenBank/DDBJ databases">
        <authorList>
            <person name="Alioto T."/>
            <person name="Alioto T."/>
            <person name="Gomez Garrido J."/>
        </authorList>
    </citation>
    <scope>NUCLEOTIDE SEQUENCE [LARGE SCALE GENOMIC DNA]</scope>
</reference>
<feature type="signal peptide" evidence="1">
    <location>
        <begin position="1"/>
        <end position="19"/>
    </location>
</feature>
<keyword evidence="1" id="KW-0732">Signal</keyword>
<evidence type="ECO:0000313" key="3">
    <source>
        <dbReference type="Proteomes" id="UP000494165"/>
    </source>
</evidence>
<proteinExistence type="predicted"/>
<dbReference type="Proteomes" id="UP000494165">
    <property type="component" value="Unassembled WGS sequence"/>
</dbReference>
<keyword evidence="3" id="KW-1185">Reference proteome</keyword>
<organism evidence="2 3">
    <name type="scientific">Cloeon dipterum</name>
    <dbReference type="NCBI Taxonomy" id="197152"/>
    <lineage>
        <taxon>Eukaryota</taxon>
        <taxon>Metazoa</taxon>
        <taxon>Ecdysozoa</taxon>
        <taxon>Arthropoda</taxon>
        <taxon>Hexapoda</taxon>
        <taxon>Insecta</taxon>
        <taxon>Pterygota</taxon>
        <taxon>Palaeoptera</taxon>
        <taxon>Ephemeroptera</taxon>
        <taxon>Pisciforma</taxon>
        <taxon>Baetidae</taxon>
        <taxon>Cloeon</taxon>
    </lineage>
</organism>
<sequence length="236" mass="25490">MGSATVLLLCQLLVAVVWSQSVITDAGPDEFPYVVKIYRNGSNSVYTEAGVVVGKRYILASKFLNGSLPALLTVTDQSGKVRPVVRVQPIASSKFTYVKVCENFEGAKMPMTASSFNDLSADVNSTGFLLFFNASSHVLRKLPASAMKTASCTDAAGGNYFCTYMDSSPGYCSFIMDRTFLFVNAPVMAIGNQVQGYLYSPGCNFLTGDANGKWLFLSYGYNSQSIIADVPEVDIK</sequence>
<evidence type="ECO:0000256" key="1">
    <source>
        <dbReference type="SAM" id="SignalP"/>
    </source>
</evidence>
<gene>
    <name evidence="2" type="ORF">CLODIP_2_CD03500</name>
</gene>
<evidence type="ECO:0000313" key="2">
    <source>
        <dbReference type="EMBL" id="CAB3384537.1"/>
    </source>
</evidence>
<dbReference type="AlphaFoldDB" id="A0A8S1DLC7"/>
<evidence type="ECO:0008006" key="4">
    <source>
        <dbReference type="Google" id="ProtNLM"/>
    </source>
</evidence>
<name>A0A8S1DLC7_9INSE</name>
<feature type="chain" id="PRO_5035919901" description="Peptidase S1 domain-containing protein" evidence="1">
    <location>
        <begin position="20"/>
        <end position="236"/>
    </location>
</feature>
<comment type="caution">
    <text evidence="2">The sequence shown here is derived from an EMBL/GenBank/DDBJ whole genome shotgun (WGS) entry which is preliminary data.</text>
</comment>
<protein>
    <recommendedName>
        <fullName evidence="4">Peptidase S1 domain-containing protein</fullName>
    </recommendedName>
</protein>
<dbReference type="EMBL" id="CADEPI010000356">
    <property type="protein sequence ID" value="CAB3384537.1"/>
    <property type="molecule type" value="Genomic_DNA"/>
</dbReference>
<accession>A0A8S1DLC7</accession>